<feature type="region of interest" description="Disordered" evidence="6">
    <location>
        <begin position="832"/>
        <end position="955"/>
    </location>
</feature>
<feature type="region of interest" description="Disordered" evidence="6">
    <location>
        <begin position="1198"/>
        <end position="1253"/>
    </location>
</feature>
<feature type="domain" description="Calponin-homology (CH)" evidence="7">
    <location>
        <begin position="680"/>
        <end position="785"/>
    </location>
</feature>
<keyword evidence="11" id="KW-1267">Proteomics identification</keyword>
<dbReference type="SUPFAM" id="SSF57850">
    <property type="entry name" value="RING/U-box"/>
    <property type="match status" value="1"/>
</dbReference>
<feature type="region of interest" description="Disordered" evidence="6">
    <location>
        <begin position="1646"/>
        <end position="1735"/>
    </location>
</feature>
<dbReference type="GO" id="GO:0051496">
    <property type="term" value="P:positive regulation of stress fiber assembly"/>
    <property type="evidence" value="ECO:0007669"/>
    <property type="project" value="TreeGrafter"/>
</dbReference>
<evidence type="ECO:0000259" key="8">
    <source>
        <dbReference type="PROSITE" id="PS50089"/>
    </source>
</evidence>
<dbReference type="InterPro" id="IPR031865">
    <property type="entry name" value="DUF4757"/>
</dbReference>
<keyword evidence="3" id="KW-0862">Zinc</keyword>
<organism evidence="9 10">
    <name type="scientific">Labeo rohita</name>
    <name type="common">Indian major carp</name>
    <name type="synonym">Cyprinus rohita</name>
    <dbReference type="NCBI Taxonomy" id="84645"/>
    <lineage>
        <taxon>Eukaryota</taxon>
        <taxon>Metazoa</taxon>
        <taxon>Chordata</taxon>
        <taxon>Craniata</taxon>
        <taxon>Vertebrata</taxon>
        <taxon>Euteleostomi</taxon>
        <taxon>Actinopterygii</taxon>
        <taxon>Neopterygii</taxon>
        <taxon>Teleostei</taxon>
        <taxon>Ostariophysi</taxon>
        <taxon>Cypriniformes</taxon>
        <taxon>Cyprinidae</taxon>
        <taxon>Labeoninae</taxon>
        <taxon>Labeonini</taxon>
        <taxon>Labeo</taxon>
    </lineage>
</organism>
<feature type="compositionally biased region" description="Basic and acidic residues" evidence="6">
    <location>
        <begin position="183"/>
        <end position="201"/>
    </location>
</feature>
<keyword evidence="9" id="KW-0436">Ligase</keyword>
<evidence type="ECO:0007829" key="11">
    <source>
        <dbReference type="PeptideAtlas" id="A0A498L8L6"/>
    </source>
</evidence>
<feature type="region of interest" description="Disordered" evidence="6">
    <location>
        <begin position="1443"/>
        <end position="1474"/>
    </location>
</feature>
<dbReference type="PANTHER" id="PTHR15551:SF4">
    <property type="entry name" value="LIM AND CALPONIN HOMOLOGY DOMAINS-CONTAINING PROTEIN 1 ISOFORM X1"/>
    <property type="match status" value="1"/>
</dbReference>
<proteinExistence type="evidence at protein level"/>
<name>A0A498L8L6_LABRO</name>
<dbReference type="FunFam" id="3.30.40.10:FF:000024">
    <property type="entry name" value="RING finger protein 44 isoform X1"/>
    <property type="match status" value="1"/>
</dbReference>
<dbReference type="PROSITE" id="PS50021">
    <property type="entry name" value="CH"/>
    <property type="match status" value="1"/>
</dbReference>
<keyword evidence="2 4" id="KW-0863">Zinc-finger</keyword>
<evidence type="ECO:0000256" key="1">
    <source>
        <dbReference type="ARBA" id="ARBA00022723"/>
    </source>
</evidence>
<dbReference type="PROSITE" id="PS50089">
    <property type="entry name" value="ZF_RING_2"/>
    <property type="match status" value="1"/>
</dbReference>
<dbReference type="GO" id="GO:0051893">
    <property type="term" value="P:regulation of focal adhesion assembly"/>
    <property type="evidence" value="ECO:0007669"/>
    <property type="project" value="TreeGrafter"/>
</dbReference>
<dbReference type="PANTHER" id="PTHR15551">
    <property type="entry name" value="LIM DOMAIN ONLY 7"/>
    <property type="match status" value="1"/>
</dbReference>
<feature type="coiled-coil region" evidence="5">
    <location>
        <begin position="1502"/>
        <end position="1584"/>
    </location>
</feature>
<dbReference type="SUPFAM" id="SSF47576">
    <property type="entry name" value="Calponin-homology domain, CH-domain"/>
    <property type="match status" value="1"/>
</dbReference>
<feature type="compositionally biased region" description="Pro residues" evidence="6">
    <location>
        <begin position="220"/>
        <end position="232"/>
    </location>
</feature>
<dbReference type="InterPro" id="IPR001841">
    <property type="entry name" value="Znf_RING"/>
</dbReference>
<feature type="region of interest" description="Disordered" evidence="6">
    <location>
        <begin position="659"/>
        <end position="680"/>
    </location>
</feature>
<dbReference type="InterPro" id="IPR036872">
    <property type="entry name" value="CH_dom_sf"/>
</dbReference>
<keyword evidence="10" id="KW-1185">Reference proteome</keyword>
<evidence type="ECO:0000313" key="9">
    <source>
        <dbReference type="EMBL" id="RXN04731.1"/>
    </source>
</evidence>
<feature type="compositionally biased region" description="Basic and acidic residues" evidence="6">
    <location>
        <begin position="881"/>
        <end position="906"/>
    </location>
</feature>
<dbReference type="SMART" id="SM00184">
    <property type="entry name" value="RING"/>
    <property type="match status" value="1"/>
</dbReference>
<evidence type="ECO:0000256" key="3">
    <source>
        <dbReference type="ARBA" id="ARBA00022833"/>
    </source>
</evidence>
<feature type="region of interest" description="Disordered" evidence="6">
    <location>
        <begin position="1048"/>
        <end position="1073"/>
    </location>
</feature>
<reference evidence="9 10" key="1">
    <citation type="submission" date="2018-03" db="EMBL/GenBank/DDBJ databases">
        <title>Draft genome sequence of Rohu Carp (Labeo rohita).</title>
        <authorList>
            <person name="Das P."/>
            <person name="Kushwaha B."/>
            <person name="Joshi C.G."/>
            <person name="Kumar D."/>
            <person name="Nagpure N.S."/>
            <person name="Sahoo L."/>
            <person name="Das S.P."/>
            <person name="Bit A."/>
            <person name="Patnaik S."/>
            <person name="Meher P.K."/>
            <person name="Jayasankar P."/>
            <person name="Koringa P.G."/>
            <person name="Patel N.V."/>
            <person name="Hinsu A.T."/>
            <person name="Kumar R."/>
            <person name="Pandey M."/>
            <person name="Agarwal S."/>
            <person name="Srivastava S."/>
            <person name="Singh M."/>
            <person name="Iquebal M.A."/>
            <person name="Jaiswal S."/>
            <person name="Angadi U.B."/>
            <person name="Kumar N."/>
            <person name="Raza M."/>
            <person name="Shah T.M."/>
            <person name="Rai A."/>
            <person name="Jena J.K."/>
        </authorList>
    </citation>
    <scope>NUCLEOTIDE SEQUENCE [LARGE SCALE GENOMIC DNA]</scope>
    <source>
        <strain evidence="9">DASCIFA01</strain>
        <tissue evidence="9">Testis</tissue>
    </source>
</reference>
<dbReference type="GO" id="GO:0008270">
    <property type="term" value="F:zinc ion binding"/>
    <property type="evidence" value="ECO:0007669"/>
    <property type="project" value="UniProtKB-KW"/>
</dbReference>
<feature type="compositionally biased region" description="Basic and acidic residues" evidence="6">
    <location>
        <begin position="1143"/>
        <end position="1159"/>
    </location>
</feature>
<sequence>MPIATTGHSASREPRVCSPDPVPKRADLCEDAGAQPAEYGGSEGGHSLGSTRLSGALESSSAASHSPPTSPFLLHHHHHHHHHHPHPVTMEPPRTRSRSRSGFYHGGLSNSNGNAGSGGGALSPAGGISHHHHHHQQQLGAAHGHTENLRPSGNMLSPGAHRHTGPGTHRNSGAGAMGGVYHYHSEHACADTTDKTEDSPSPKRQRLSQQSVLEFTSAPPSTPSPPIRPWELPPSRRPHPYPHPHYHPERCHTPARHRRSPPVRRQRGRRERLSRHHPPHGSPGGGQDENYRHPPHPHSLHPYGQPPSHPPPGLDEPRAFHPPTLSPRLLHPPQQGAMVMDLHEQLPQGTVPVSYTVSPVPPHGLPAPLCTGQHLPACSSQQQVPACSVVFSGQQHYPICSVPPPMLPACSVQHLPVPYAAFPSLLSSDPPFLLHPPHLSHHPPHLPTPGQFLPFQTQQSRSPLQRIENEVELLGDHLSVGGGFNYPHSGHPSPLPPSTPLQFLSHEPLPQELFGVPYPHFMPRRITGRRYRSQQAVPPPPYHPSLLPYFLSVLPVQPTAVGPTISLELDVDDGEVENYEALLNLAERLGEAKPRGLTKADIEQLPSYRFNPSNHQSEQTLCVVCMCDFESRQLLRVLPCNHEFHAKCVDKWLKEMASPGDDSASNAPLDQAESADATPEPAFQEAQKWIEAVTGRSFGDKDFRSGLENGILLCELLSSIKPGLVKKINRLPTPIAGLASLSTAVSEQIQYCPGVCVYLCAWGSDCSRKLKNVLITIYWLGKAANSCTTYNGPTLDLKEFEGLLSMMRKECANEELDSPKRSIRDSGYIDSWESERSDSLSPPRHGRDDSFDSLDSFGSRSQNTPSPDTVIRCNSDDSESDAGHRKLPDVRKDDMSARRVSYKEPRAALPFNQYLPNKSNQTNYLPAPLRKRRSEREEDRRSVSNSTSPVGGERPLRQECIEVLKEEAVVSRSIAFHKNSTWADEKGAELEEAELKKMRKLEKAGIKVLPASVRYNSPIVNPVEASKAKSPSPDIILRRDNEFMRAAAPHQWDSNEEDDDEEAERKVPDVQKDDLASRRARMNQFKPSVAHHFLPSSCSWKDREKWEGIRLASQHAMLERMEKMEQEKRSQADSTSPEVPIITRKDNPFLNPEKDRKEGNEEDEREFSVSFVLIYSESDSPPAEVSIITRKDNLFLTPEKDSKAEQQNEEGADREKEARVVVPNVKTDDLARRRAQSGPVPQRDPRQSLAQTTITQSDLEKWQRLKMNTESRNEPVEVPKTPVPVAVITEKSPDVVRSSITNANRFGSYNDDDECGDDDQLPDFEKDDMLARRTGFNQKPSAGQVFNAFLPKPGAVKHKITPVGGLQSSLKPREQETASSLDREQSLRLPFTALLCFSNHGNFLSFTLSSVAPPPRDAEDTPRKCPQMMDRQEAGSVGVVGLESLSKDETITKSPSPRPHQPSRRPLWQEDDDLPPMSVSLIDMRDEEDELSYLRPHSQSRHEHLHNQYNKLKEEEDQWQDDLARWKNRRRSASQDLIKKEEERKMMEKLMTADGGAGHRRKSIKTYKEIVEEKERREQELHEQYCKASTPEEKAAVLQRYALRFTISDAILEKLQLPKLPSAASPMHTSPLHQPEKKLTCTTLVEAEVQEPEQTTQTHHSVHVDQKIAQKQAPAQPKTPEPSPAEATKAPEILSAPIRVPPAPSKPVPLIAPKPYSQPKFSQGLRKSVKARLLS</sequence>
<feature type="region of interest" description="Disordered" evidence="6">
    <location>
        <begin position="1"/>
        <end position="332"/>
    </location>
</feature>
<protein>
    <submittedName>
        <fullName evidence="9">E3 ubiquitin-ligase RNF38-like protein</fullName>
    </submittedName>
</protein>
<feature type="compositionally biased region" description="Pro residues" evidence="6">
    <location>
        <begin position="1699"/>
        <end position="1712"/>
    </location>
</feature>
<dbReference type="Gene3D" id="3.30.40.10">
    <property type="entry name" value="Zinc/RING finger domain, C3HC4 (zinc finger)"/>
    <property type="match status" value="1"/>
</dbReference>
<feature type="domain" description="RING-type" evidence="8">
    <location>
        <begin position="622"/>
        <end position="671"/>
    </location>
</feature>
<feature type="compositionally biased region" description="Basic residues" evidence="6">
    <location>
        <begin position="74"/>
        <end position="86"/>
    </location>
</feature>
<feature type="compositionally biased region" description="Polar residues" evidence="6">
    <location>
        <begin position="914"/>
        <end position="924"/>
    </location>
</feature>
<dbReference type="Pfam" id="PF13639">
    <property type="entry name" value="zf-RING_2"/>
    <property type="match status" value="1"/>
</dbReference>
<dbReference type="GO" id="GO:0016874">
    <property type="term" value="F:ligase activity"/>
    <property type="evidence" value="ECO:0007669"/>
    <property type="project" value="UniProtKB-KW"/>
</dbReference>
<dbReference type="InterPro" id="IPR013083">
    <property type="entry name" value="Znf_RING/FYVE/PHD"/>
</dbReference>
<dbReference type="EMBL" id="QBIY01013430">
    <property type="protein sequence ID" value="RXN04731.1"/>
    <property type="molecule type" value="Genomic_DNA"/>
</dbReference>
<dbReference type="GO" id="GO:0001725">
    <property type="term" value="C:stress fiber"/>
    <property type="evidence" value="ECO:0007669"/>
    <property type="project" value="TreeGrafter"/>
</dbReference>
<feature type="compositionally biased region" description="Pro residues" evidence="6">
    <location>
        <begin position="304"/>
        <end position="314"/>
    </location>
</feature>
<dbReference type="InterPro" id="IPR001715">
    <property type="entry name" value="CH_dom"/>
</dbReference>
<dbReference type="STRING" id="84645.A0A498L8L6"/>
<dbReference type="Pfam" id="PF15949">
    <property type="entry name" value="DUF4757"/>
    <property type="match status" value="2"/>
</dbReference>
<dbReference type="GO" id="GO:0032034">
    <property type="term" value="F:myosin II head/neck binding"/>
    <property type="evidence" value="ECO:0007669"/>
    <property type="project" value="TreeGrafter"/>
</dbReference>
<feature type="region of interest" description="Disordered" evidence="6">
    <location>
        <begin position="1124"/>
        <end position="1166"/>
    </location>
</feature>
<feature type="compositionally biased region" description="Basic residues" evidence="6">
    <location>
        <begin position="253"/>
        <end position="279"/>
    </location>
</feature>
<dbReference type="Proteomes" id="UP000290572">
    <property type="component" value="Unassembled WGS sequence"/>
</dbReference>
<keyword evidence="5" id="KW-0175">Coiled coil</keyword>
<gene>
    <name evidence="9" type="ORF">ROHU_035680</name>
</gene>
<evidence type="ECO:0000256" key="4">
    <source>
        <dbReference type="PROSITE-ProRule" id="PRU00175"/>
    </source>
</evidence>
<feature type="compositionally biased region" description="Basic residues" evidence="6">
    <location>
        <begin position="236"/>
        <end position="245"/>
    </location>
</feature>
<accession>A0A498L8L6</accession>
<evidence type="ECO:0000259" key="7">
    <source>
        <dbReference type="PROSITE" id="PS50021"/>
    </source>
</evidence>
<keyword evidence="1" id="KW-0479">Metal-binding</keyword>
<comment type="caution">
    <text evidence="9">The sequence shown here is derived from an EMBL/GenBank/DDBJ whole genome shotgun (WGS) entry which is preliminary data.</text>
</comment>
<evidence type="ECO:0000313" key="10">
    <source>
        <dbReference type="Proteomes" id="UP000290572"/>
    </source>
</evidence>
<evidence type="ECO:0000256" key="6">
    <source>
        <dbReference type="SAM" id="MobiDB-lite"/>
    </source>
</evidence>
<feature type="compositionally biased region" description="Basic and acidic residues" evidence="6">
    <location>
        <begin position="1198"/>
        <end position="1219"/>
    </location>
</feature>
<dbReference type="Gene3D" id="1.10.418.10">
    <property type="entry name" value="Calponin-like domain"/>
    <property type="match status" value="1"/>
</dbReference>
<feature type="compositionally biased region" description="Low complexity" evidence="6">
    <location>
        <begin position="54"/>
        <end position="67"/>
    </location>
</feature>
<evidence type="ECO:0000256" key="2">
    <source>
        <dbReference type="ARBA" id="ARBA00022771"/>
    </source>
</evidence>
<evidence type="ECO:0000256" key="5">
    <source>
        <dbReference type="SAM" id="Coils"/>
    </source>
</evidence>
<feature type="compositionally biased region" description="Basic and acidic residues" evidence="6">
    <location>
        <begin position="1063"/>
        <end position="1073"/>
    </location>
</feature>